<dbReference type="GO" id="GO:0034220">
    <property type="term" value="P:monoatomic ion transmembrane transport"/>
    <property type="evidence" value="ECO:0000318"/>
    <property type="project" value="GO_Central"/>
</dbReference>
<dbReference type="Gene3D" id="1.10.510.10">
    <property type="entry name" value="Transferase(Phosphotransferase) domain 1"/>
    <property type="match status" value="1"/>
</dbReference>
<organism evidence="8 9">
    <name type="scientific">Pristionchus pacificus</name>
    <name type="common">Parasitic nematode worm</name>
    <dbReference type="NCBI Taxonomy" id="54126"/>
    <lineage>
        <taxon>Eukaryota</taxon>
        <taxon>Metazoa</taxon>
        <taxon>Ecdysozoa</taxon>
        <taxon>Nematoda</taxon>
        <taxon>Chromadorea</taxon>
        <taxon>Rhabditida</taxon>
        <taxon>Rhabditina</taxon>
        <taxon>Diplogasteromorpha</taxon>
        <taxon>Diplogasteroidea</taxon>
        <taxon>Neodiplogasteridae</taxon>
        <taxon>Pristionchus</taxon>
    </lineage>
</organism>
<dbReference type="GO" id="GO:1904315">
    <property type="term" value="F:transmitter-gated monoatomic ion channel activity involved in regulation of postsynaptic membrane potential"/>
    <property type="evidence" value="ECO:0000318"/>
    <property type="project" value="GO_Central"/>
</dbReference>
<dbReference type="InterPro" id="IPR036734">
    <property type="entry name" value="Neur_chan_lig-bd_sf"/>
</dbReference>
<evidence type="ECO:0000256" key="4">
    <source>
        <dbReference type="ARBA" id="ARBA00022989"/>
    </source>
</evidence>
<dbReference type="InterPro" id="IPR000719">
    <property type="entry name" value="Prot_kinase_dom"/>
</dbReference>
<dbReference type="EnsemblMetazoa" id="PPA26719.1">
    <property type="protein sequence ID" value="PPA26719.1"/>
    <property type="gene ID" value="WBGene00116273"/>
</dbReference>
<dbReference type="Gene3D" id="2.70.170.10">
    <property type="entry name" value="Neurotransmitter-gated ion-channel ligand-binding domain"/>
    <property type="match status" value="1"/>
</dbReference>
<dbReference type="PROSITE" id="PS00236">
    <property type="entry name" value="NEUROTR_ION_CHANNEL"/>
    <property type="match status" value="1"/>
</dbReference>
<dbReference type="GO" id="GO:0005892">
    <property type="term" value="C:acetylcholine-gated channel complex"/>
    <property type="evidence" value="ECO:0000318"/>
    <property type="project" value="GO_Central"/>
</dbReference>
<evidence type="ECO:0000256" key="5">
    <source>
        <dbReference type="ARBA" id="ARBA00023136"/>
    </source>
</evidence>
<dbReference type="GO" id="GO:0007268">
    <property type="term" value="P:chemical synaptic transmission"/>
    <property type="evidence" value="ECO:0000318"/>
    <property type="project" value="GO_Central"/>
</dbReference>
<dbReference type="InterPro" id="IPR006201">
    <property type="entry name" value="Neur_channel"/>
</dbReference>
<keyword evidence="7" id="KW-0406">Ion transport</keyword>
<dbReference type="Pfam" id="PF07714">
    <property type="entry name" value="PK_Tyr_Ser-Thr"/>
    <property type="match status" value="1"/>
</dbReference>
<evidence type="ECO:0000256" key="3">
    <source>
        <dbReference type="ARBA" id="ARBA00022692"/>
    </source>
</evidence>
<keyword evidence="9" id="KW-1185">Reference proteome</keyword>
<keyword evidence="5 7" id="KW-0472">Membrane</keyword>
<dbReference type="InterPro" id="IPR011009">
    <property type="entry name" value="Kinase-like_dom_sf"/>
</dbReference>
<dbReference type="CDD" id="cd18997">
    <property type="entry name" value="LGIC_ECD_nAChR"/>
    <property type="match status" value="1"/>
</dbReference>
<dbReference type="Gene3D" id="1.20.58.390">
    <property type="entry name" value="Neurotransmitter-gated ion-channel transmembrane domain"/>
    <property type="match status" value="2"/>
</dbReference>
<evidence type="ECO:0000313" key="8">
    <source>
        <dbReference type="EnsemblMetazoa" id="PPA26719.1"/>
    </source>
</evidence>
<feature type="transmembrane region" description="Helical" evidence="7">
    <location>
        <begin position="616"/>
        <end position="642"/>
    </location>
</feature>
<dbReference type="GO" id="GO:0005886">
    <property type="term" value="C:plasma membrane"/>
    <property type="evidence" value="ECO:0000318"/>
    <property type="project" value="GO_Central"/>
</dbReference>
<comment type="subcellular location">
    <subcellularLocation>
        <location evidence="1">Membrane</location>
        <topology evidence="1">Multi-pass membrane protein</topology>
    </subcellularLocation>
    <subcellularLocation>
        <location evidence="2">Membrane</location>
        <topology evidence="2">Single-pass membrane protein</topology>
    </subcellularLocation>
</comment>
<feature type="transmembrane region" description="Helical" evidence="7">
    <location>
        <begin position="715"/>
        <end position="731"/>
    </location>
</feature>
<dbReference type="SUPFAM" id="SSF90112">
    <property type="entry name" value="Neurotransmitter-gated ion-channel transmembrane pore"/>
    <property type="match status" value="1"/>
</dbReference>
<dbReference type="InterPro" id="IPR038050">
    <property type="entry name" value="Neuro_actylchol_rec"/>
</dbReference>
<keyword evidence="3 7" id="KW-0812">Transmembrane</keyword>
<dbReference type="GO" id="GO:0004714">
    <property type="term" value="F:transmembrane receptor protein tyrosine kinase activity"/>
    <property type="evidence" value="ECO:0007669"/>
    <property type="project" value="UniProtKB-EC"/>
</dbReference>
<dbReference type="InterPro" id="IPR001245">
    <property type="entry name" value="Ser-Thr/Tyr_kinase_cat_dom"/>
</dbReference>
<dbReference type="PRINTS" id="PR00109">
    <property type="entry name" value="TYRKINASE"/>
</dbReference>
<feature type="transmembrane region" description="Helical" evidence="7">
    <location>
        <begin position="902"/>
        <end position="925"/>
    </location>
</feature>
<dbReference type="AlphaFoldDB" id="A0A2A6BGT3"/>
<dbReference type="InterPro" id="IPR036719">
    <property type="entry name" value="Neuro-gated_channel_TM_sf"/>
</dbReference>
<dbReference type="GO" id="GO:0005524">
    <property type="term" value="F:ATP binding"/>
    <property type="evidence" value="ECO:0007669"/>
    <property type="project" value="UniProtKB-UniRule"/>
</dbReference>
<dbReference type="FunFam" id="1.20.58.390:FF:000046">
    <property type="entry name" value="AcetylCholine Receptor"/>
    <property type="match status" value="1"/>
</dbReference>
<keyword evidence="7" id="KW-0813">Transport</keyword>
<dbReference type="InterPro" id="IPR018000">
    <property type="entry name" value="Neurotransmitter_ion_chnl_CS"/>
</dbReference>
<accession>A0A2A6BGT3</accession>
<dbReference type="CDD" id="cd00192">
    <property type="entry name" value="PTKc"/>
    <property type="match status" value="1"/>
</dbReference>
<keyword evidence="4 7" id="KW-1133">Transmembrane helix</keyword>
<dbReference type="GO" id="GO:0045202">
    <property type="term" value="C:synapse"/>
    <property type="evidence" value="ECO:0000318"/>
    <property type="project" value="GO_Central"/>
</dbReference>
<evidence type="ECO:0000256" key="1">
    <source>
        <dbReference type="ARBA" id="ARBA00004141"/>
    </source>
</evidence>
<dbReference type="PROSITE" id="PS50011">
    <property type="entry name" value="PROTEIN_KINASE_DOM"/>
    <property type="match status" value="1"/>
</dbReference>
<dbReference type="Pfam" id="PF02931">
    <property type="entry name" value="Neur_chan_LBD"/>
    <property type="match status" value="2"/>
</dbReference>
<comment type="similarity">
    <text evidence="7">Belongs to the ligand-gated ion channel (TC 1.A.9) family.</text>
</comment>
<dbReference type="PANTHER" id="PTHR24416">
    <property type="entry name" value="TYROSINE-PROTEIN KINASE RECEPTOR"/>
    <property type="match status" value="1"/>
</dbReference>
<dbReference type="Gene3D" id="3.30.200.20">
    <property type="entry name" value="Phosphorylase Kinase, domain 1"/>
    <property type="match status" value="1"/>
</dbReference>
<dbReference type="SUPFAM" id="SSF56112">
    <property type="entry name" value="Protein kinase-like (PK-like)"/>
    <property type="match status" value="1"/>
</dbReference>
<dbReference type="PANTHER" id="PTHR24416:SF583">
    <property type="entry name" value="RECEPTOR PROTEIN-TYROSINE KINASE"/>
    <property type="match status" value="1"/>
</dbReference>
<dbReference type="SUPFAM" id="SSF63712">
    <property type="entry name" value="Nicotinic receptor ligand binding domain-like"/>
    <property type="match status" value="1"/>
</dbReference>
<keyword evidence="7" id="KW-0407">Ion channel</keyword>
<dbReference type="InterPro" id="IPR020635">
    <property type="entry name" value="Tyr_kinase_cat_dom"/>
</dbReference>
<dbReference type="GO" id="GO:0005231">
    <property type="term" value="F:excitatory extracellular ligand-gated monoatomic ion channel activity"/>
    <property type="evidence" value="ECO:0000318"/>
    <property type="project" value="GO_Central"/>
</dbReference>
<comment type="caution">
    <text evidence="7">Lacks conserved residue(s) required for the propagation of feature annotation.</text>
</comment>
<reference evidence="9" key="1">
    <citation type="journal article" date="2008" name="Nat. Genet.">
        <title>The Pristionchus pacificus genome provides a unique perspective on nematode lifestyle and parasitism.</title>
        <authorList>
            <person name="Dieterich C."/>
            <person name="Clifton S.W."/>
            <person name="Schuster L.N."/>
            <person name="Chinwalla A."/>
            <person name="Delehaunty K."/>
            <person name="Dinkelacker I."/>
            <person name="Fulton L."/>
            <person name="Fulton R."/>
            <person name="Godfrey J."/>
            <person name="Minx P."/>
            <person name="Mitreva M."/>
            <person name="Roeseler W."/>
            <person name="Tian H."/>
            <person name="Witte H."/>
            <person name="Yang S.P."/>
            <person name="Wilson R.K."/>
            <person name="Sommer R.J."/>
        </authorList>
    </citation>
    <scope>NUCLEOTIDE SEQUENCE [LARGE SCALE GENOMIC DNA]</scope>
    <source>
        <strain evidence="9">PS312</strain>
    </source>
</reference>
<sequence>MDSSVLIIGGSVALVVIIVVLALIIILVIRKRRKPEIVIQVEESSQRKPSIAYTQTSFYSTSTRKADPFEVDRSSIQIDSRTPLGKGAFGSVFLGRLSRSNAPDWNGAVAVKMQSDESKDSNQQDFTREISTMKAIGYHERLANILACVTLSSPIVLVLEYCANGDLQSYMRKRLNYMLEHSNRHSVDPQFMITQRQQLAFASQIAQGLEFISQRGFVHRDIAARNILVDAFDTCKIGDFGLCREVGKAPEHYQSMSGRLPIRWMSPEAIESSFFSSASDVWSYGILLFEIITLGGYPYPRWRSQEVLKRLNAGERMRRPESCSDSMCVSIVPQLSTSLVHSDAALLDAITLDEAYFHAYSTSLGGSSYYAVVNGQAEYYLTASTLLANYNRLVRPVVNVSEPLKVEMKIHLQQIMALDGQNQIIEINAWLRYSWKDYRLTWDPKKFSNISSVRFKGDENMIWRPDILLHNSLFDSRSKLIPDSILLRADLSGAVHAKKDFDSSFKSNEVVYSTGEVNWVPPGIFMASCKMDITYFPFDDQTCFLEFGSWTSHGGLIDLRFTDDNTTEAMDLSTYMNNGEWRLMSTPAVRSVINSTRTKKMYPVLTFYLNLRRRTLFYLFNIVLPSLLISIMTLMGFCLPAHDMSEKIGFQMTILLSICFFVTIVSEMTPQTSESVPILGIFFSTLTLIISASTAFTITVLNIRYRQEDNHRMSATFYQIFLVWLPWLLLMKRPGVTYNRKKEYKQDQEKEERECDACISQVPHDLAKRTSTATSATALSLVKIQNPITPSSPSPHITVSLHPEGECECANCVMDEGRWPISTSDKSSGIVEKLQAIPEERLKLQRKVGSGIFTARSSRESRDSSLSIAERMEKYLTKCMEDAKKLDDSEEWKFAAMALDRLCLVIFTFFVIVCISSMVYATPYLNASLLKMWMSGKKEEGWKGRR</sequence>
<dbReference type="FunFam" id="2.70.170.10:FF:000177">
    <property type="entry name" value="Protein CBR-DEG-3"/>
    <property type="match status" value="1"/>
</dbReference>
<dbReference type="PROSITE" id="PS00109">
    <property type="entry name" value="PROTEIN_KINASE_TYR"/>
    <property type="match status" value="1"/>
</dbReference>
<evidence type="ECO:0000256" key="7">
    <source>
        <dbReference type="RuleBase" id="RU000687"/>
    </source>
</evidence>
<name>A0A2A6BGT3_PRIPA</name>
<feature type="transmembrane region" description="Helical" evidence="7">
    <location>
        <begin position="678"/>
        <end position="703"/>
    </location>
</feature>
<comment type="catalytic activity">
    <reaction evidence="6">
        <text>L-tyrosyl-[protein] + ATP = O-phospho-L-tyrosyl-[protein] + ADP + H(+)</text>
        <dbReference type="Rhea" id="RHEA:10596"/>
        <dbReference type="Rhea" id="RHEA-COMP:10136"/>
        <dbReference type="Rhea" id="RHEA-COMP:20101"/>
        <dbReference type="ChEBI" id="CHEBI:15378"/>
        <dbReference type="ChEBI" id="CHEBI:30616"/>
        <dbReference type="ChEBI" id="CHEBI:46858"/>
        <dbReference type="ChEBI" id="CHEBI:61978"/>
        <dbReference type="ChEBI" id="CHEBI:456216"/>
        <dbReference type="EC" id="2.7.10.1"/>
    </reaction>
</comment>
<dbReference type="PRINTS" id="PR00252">
    <property type="entry name" value="NRIONCHANNEL"/>
</dbReference>
<dbReference type="InterPro" id="IPR008266">
    <property type="entry name" value="Tyr_kinase_AS"/>
</dbReference>
<proteinExistence type="inferred from homology"/>
<dbReference type="Proteomes" id="UP000005239">
    <property type="component" value="Unassembled WGS sequence"/>
</dbReference>
<evidence type="ECO:0000313" key="9">
    <source>
        <dbReference type="Proteomes" id="UP000005239"/>
    </source>
</evidence>
<dbReference type="FunFam" id="2.70.170.10:FF:000060">
    <property type="entry name" value="Nicotinic acetylcholine receptor subunit alpha4"/>
    <property type="match status" value="1"/>
</dbReference>
<accession>A0A8R1YQN8</accession>
<feature type="transmembrane region" description="Helical" evidence="7">
    <location>
        <begin position="6"/>
        <end position="29"/>
    </location>
</feature>
<gene>
    <name evidence="8" type="primary">WBGene00116273</name>
</gene>
<dbReference type="CDD" id="cd19051">
    <property type="entry name" value="LGIC_TM_cation"/>
    <property type="match status" value="1"/>
</dbReference>
<dbReference type="GO" id="GO:0098794">
    <property type="term" value="C:postsynapse"/>
    <property type="evidence" value="ECO:0007669"/>
    <property type="project" value="GOC"/>
</dbReference>
<feature type="transmembrane region" description="Helical" evidence="7">
    <location>
        <begin position="648"/>
        <end position="666"/>
    </location>
</feature>
<protein>
    <submittedName>
        <fullName evidence="8">Acr-10</fullName>
    </submittedName>
</protein>
<dbReference type="GO" id="GO:0043005">
    <property type="term" value="C:neuron projection"/>
    <property type="evidence" value="ECO:0000318"/>
    <property type="project" value="GO_Central"/>
</dbReference>
<dbReference type="PROSITE" id="PS00107">
    <property type="entry name" value="PROTEIN_KINASE_ATP"/>
    <property type="match status" value="1"/>
</dbReference>
<evidence type="ECO:0000256" key="2">
    <source>
        <dbReference type="ARBA" id="ARBA00004167"/>
    </source>
</evidence>
<dbReference type="InterPro" id="IPR017441">
    <property type="entry name" value="Protein_kinase_ATP_BS"/>
</dbReference>
<dbReference type="InterPro" id="IPR006202">
    <property type="entry name" value="Neur_chan_lig-bd"/>
</dbReference>
<evidence type="ECO:0000256" key="6">
    <source>
        <dbReference type="ARBA" id="ARBA00051243"/>
    </source>
</evidence>
<reference evidence="8" key="2">
    <citation type="submission" date="2022-06" db="UniProtKB">
        <authorList>
            <consortium name="EnsemblMetazoa"/>
        </authorList>
    </citation>
    <scope>IDENTIFICATION</scope>
    <source>
        <strain evidence="8">PS312</strain>
    </source>
</reference>
<dbReference type="InterPro" id="IPR006029">
    <property type="entry name" value="Neurotrans-gated_channel_TM"/>
</dbReference>
<dbReference type="GO" id="GO:0042391">
    <property type="term" value="P:regulation of membrane potential"/>
    <property type="evidence" value="ECO:0000318"/>
    <property type="project" value="GO_Central"/>
</dbReference>
<dbReference type="SMART" id="SM00219">
    <property type="entry name" value="TyrKc"/>
    <property type="match status" value="1"/>
</dbReference>
<dbReference type="InterPro" id="IPR050122">
    <property type="entry name" value="RTK"/>
</dbReference>
<dbReference type="Pfam" id="PF02932">
    <property type="entry name" value="Neur_chan_memb"/>
    <property type="match status" value="1"/>
</dbReference>